<dbReference type="AlphaFoldDB" id="J3KUN1"/>
<sequence>MKEKLPKATDDTIKRIKLGLSPAIVSEPSATVAVALAEDKPWPPDDLFEGLARMYATYISAHAQAEFRSCLLLSGLFLFLFRAVTTATTDDDDAGDGDGLGFWDDRSATVEGA</sequence>
<protein>
    <submittedName>
        <fullName evidence="2">Uncharacterized protein</fullName>
    </submittedName>
</protein>
<feature type="region of interest" description="Disordered" evidence="1">
    <location>
        <begin position="88"/>
        <end position="113"/>
    </location>
</feature>
<dbReference type="Gramene" id="OB0068G10040.1">
    <property type="protein sequence ID" value="OB0068G10040.1"/>
    <property type="gene ID" value="OB0068G10040"/>
</dbReference>
<name>J3KUN1_ORYBR</name>
<feature type="compositionally biased region" description="Basic and acidic residues" evidence="1">
    <location>
        <begin position="103"/>
        <end position="113"/>
    </location>
</feature>
<dbReference type="HOGENOM" id="CLU_2137360_0_0_1"/>
<dbReference type="Proteomes" id="UP000006038">
    <property type="component" value="Unassembled WGS sequence"/>
</dbReference>
<organism evidence="2">
    <name type="scientific">Oryza brachyantha</name>
    <name type="common">malo sina</name>
    <dbReference type="NCBI Taxonomy" id="4533"/>
    <lineage>
        <taxon>Eukaryota</taxon>
        <taxon>Viridiplantae</taxon>
        <taxon>Streptophyta</taxon>
        <taxon>Embryophyta</taxon>
        <taxon>Tracheophyta</taxon>
        <taxon>Spermatophyta</taxon>
        <taxon>Magnoliopsida</taxon>
        <taxon>Liliopsida</taxon>
        <taxon>Poales</taxon>
        <taxon>Poaceae</taxon>
        <taxon>BOP clade</taxon>
        <taxon>Oryzoideae</taxon>
        <taxon>Oryzeae</taxon>
        <taxon>Oryzinae</taxon>
        <taxon>Oryza</taxon>
    </lineage>
</organism>
<proteinExistence type="predicted"/>
<evidence type="ECO:0000313" key="2">
    <source>
        <dbReference type="EnsemblPlants" id="OB0068G10040.1"/>
    </source>
</evidence>
<accession>J3KUN1</accession>
<evidence type="ECO:0000256" key="1">
    <source>
        <dbReference type="SAM" id="MobiDB-lite"/>
    </source>
</evidence>
<reference evidence="2" key="1">
    <citation type="submission" date="2015-06" db="UniProtKB">
        <authorList>
            <consortium name="EnsemblPlants"/>
        </authorList>
    </citation>
    <scope>IDENTIFICATION</scope>
</reference>
<evidence type="ECO:0000313" key="3">
    <source>
        <dbReference type="Proteomes" id="UP000006038"/>
    </source>
</evidence>
<dbReference type="EnsemblPlants" id="OB0068G10040.1">
    <property type="protein sequence ID" value="OB0068G10040.1"/>
    <property type="gene ID" value="OB0068G10040"/>
</dbReference>
<keyword evidence="3" id="KW-1185">Reference proteome</keyword>